<dbReference type="InterPro" id="IPR052913">
    <property type="entry name" value="Glycopeptide_resist_protein"/>
</dbReference>
<keyword evidence="4" id="KW-1185">Reference proteome</keyword>
<dbReference type="InterPro" id="IPR022029">
    <property type="entry name" value="YoaR-like_PG-bd"/>
</dbReference>
<evidence type="ECO:0000259" key="2">
    <source>
        <dbReference type="Pfam" id="PF12229"/>
    </source>
</evidence>
<dbReference type="Pfam" id="PF12229">
    <property type="entry name" value="PG_binding_4"/>
    <property type="match status" value="1"/>
</dbReference>
<reference evidence="3 4" key="1">
    <citation type="submission" date="2020-03" db="EMBL/GenBank/DDBJ databases">
        <title>Whole genome shotgun sequence of Phytohabitans rumicis NBRC 108638.</title>
        <authorList>
            <person name="Komaki H."/>
            <person name="Tamura T."/>
        </authorList>
    </citation>
    <scope>NUCLEOTIDE SEQUENCE [LARGE SCALE GENOMIC DNA]</scope>
    <source>
        <strain evidence="3 4">NBRC 108638</strain>
    </source>
</reference>
<dbReference type="PANTHER" id="PTHR35788">
    <property type="entry name" value="EXPORTED PROTEIN-RELATED"/>
    <property type="match status" value="1"/>
</dbReference>
<feature type="domain" description="YoaR-like putative peptidoglycan binding" evidence="2">
    <location>
        <begin position="92"/>
        <end position="208"/>
    </location>
</feature>
<evidence type="ECO:0000313" key="3">
    <source>
        <dbReference type="EMBL" id="GFJ94360.1"/>
    </source>
</evidence>
<evidence type="ECO:0000313" key="4">
    <source>
        <dbReference type="Proteomes" id="UP000482960"/>
    </source>
</evidence>
<dbReference type="AlphaFoldDB" id="A0A6V8LFC5"/>
<protein>
    <recommendedName>
        <fullName evidence="2">YoaR-like putative peptidoglycan binding domain-containing protein</fullName>
    </recommendedName>
</protein>
<sequence>MSLLFGSRTVEPVVTVDPAKVDEVLRKSLGKDAQAMKLPSITFTGTTPKATYPQPGKGLDADKAAQALREGWLGIHPVAVPLVEVHPATTKEEVDKLVADLATPAVASPVTVTTDRGTVTVPPAAIAKSLVLTADKTGKINPRVDEKKLRAALATPLAKVEVPAKDATVALKGGKPTVVAGADGQQVDTAALSTDLLGVLPKADGRTVTGTLTKVAPKTTTETVAKLGIKERVSTFTTKFPGGLSSPRSQNIVLVSKEADGALVLPGQTFSLNTHTGERSYDQGYKDAPTIVDGKLVPGPAAASRSSRPRCSTPSTTPACRTSSTSRTRTTSPGTRR</sequence>
<gene>
    <name evidence="3" type="ORF">Prum_080020</name>
</gene>
<dbReference type="Proteomes" id="UP000482960">
    <property type="component" value="Unassembled WGS sequence"/>
</dbReference>
<organism evidence="3 4">
    <name type="scientific">Phytohabitans rumicis</name>
    <dbReference type="NCBI Taxonomy" id="1076125"/>
    <lineage>
        <taxon>Bacteria</taxon>
        <taxon>Bacillati</taxon>
        <taxon>Actinomycetota</taxon>
        <taxon>Actinomycetes</taxon>
        <taxon>Micromonosporales</taxon>
        <taxon>Micromonosporaceae</taxon>
    </lineage>
</organism>
<dbReference type="Pfam" id="PF04294">
    <property type="entry name" value="VanW"/>
    <property type="match status" value="1"/>
</dbReference>
<proteinExistence type="predicted"/>
<reference evidence="3 4" key="2">
    <citation type="submission" date="2020-03" db="EMBL/GenBank/DDBJ databases">
        <authorList>
            <person name="Ichikawa N."/>
            <person name="Kimura A."/>
            <person name="Kitahashi Y."/>
            <person name="Uohara A."/>
        </authorList>
    </citation>
    <scope>NUCLEOTIDE SEQUENCE [LARGE SCALE GENOMIC DNA]</scope>
    <source>
        <strain evidence="3 4">NBRC 108638</strain>
    </source>
</reference>
<feature type="region of interest" description="Disordered" evidence="1">
    <location>
        <begin position="294"/>
        <end position="337"/>
    </location>
</feature>
<feature type="compositionally biased region" description="Low complexity" evidence="1">
    <location>
        <begin position="300"/>
        <end position="337"/>
    </location>
</feature>
<dbReference type="PANTHER" id="PTHR35788:SF1">
    <property type="entry name" value="EXPORTED PROTEIN"/>
    <property type="match status" value="1"/>
</dbReference>
<evidence type="ECO:0000256" key="1">
    <source>
        <dbReference type="SAM" id="MobiDB-lite"/>
    </source>
</evidence>
<dbReference type="InterPro" id="IPR007391">
    <property type="entry name" value="Vancomycin_resist_VanW"/>
</dbReference>
<comment type="caution">
    <text evidence="3">The sequence shown here is derived from an EMBL/GenBank/DDBJ whole genome shotgun (WGS) entry which is preliminary data.</text>
</comment>
<name>A0A6V8LFC5_9ACTN</name>
<accession>A0A6V8LFC5</accession>
<dbReference type="EMBL" id="BLPG01000001">
    <property type="protein sequence ID" value="GFJ94360.1"/>
    <property type="molecule type" value="Genomic_DNA"/>
</dbReference>